<accession>A0ABN1J7M0</accession>
<dbReference type="InterPro" id="IPR000182">
    <property type="entry name" value="GNAT_dom"/>
</dbReference>
<dbReference type="InterPro" id="IPR016181">
    <property type="entry name" value="Acyl_CoA_acyltransferase"/>
</dbReference>
<evidence type="ECO:0000256" key="1">
    <source>
        <dbReference type="ARBA" id="ARBA00022679"/>
    </source>
</evidence>
<evidence type="ECO:0000259" key="2">
    <source>
        <dbReference type="PROSITE" id="PS51186"/>
    </source>
</evidence>
<evidence type="ECO:0000313" key="3">
    <source>
        <dbReference type="EMBL" id="GAA0730470.1"/>
    </source>
</evidence>
<dbReference type="Proteomes" id="UP001500339">
    <property type="component" value="Unassembled WGS sequence"/>
</dbReference>
<dbReference type="PROSITE" id="PS51186">
    <property type="entry name" value="GNAT"/>
    <property type="match status" value="1"/>
</dbReference>
<name>A0ABN1J7M0_9CLOT</name>
<keyword evidence="4" id="KW-1185">Reference proteome</keyword>
<proteinExistence type="predicted"/>
<reference evidence="3 4" key="1">
    <citation type="journal article" date="2019" name="Int. J. Syst. Evol. Microbiol.">
        <title>The Global Catalogue of Microorganisms (GCM) 10K type strain sequencing project: providing services to taxonomists for standard genome sequencing and annotation.</title>
        <authorList>
            <consortium name="The Broad Institute Genomics Platform"/>
            <consortium name="The Broad Institute Genome Sequencing Center for Infectious Disease"/>
            <person name="Wu L."/>
            <person name="Ma J."/>
        </authorList>
    </citation>
    <scope>NUCLEOTIDE SEQUENCE [LARGE SCALE GENOMIC DNA]</scope>
    <source>
        <strain evidence="3 4">JCM 1405</strain>
    </source>
</reference>
<dbReference type="RefSeq" id="WP_343771297.1">
    <property type="nucleotide sequence ID" value="NZ_BAAACF010000012.1"/>
</dbReference>
<sequence>MIRTAVTSDLAQIMEIVESSKLDMHSYGNFQWNEGYPLEEDFIKDITEGTLYVYDIKGIIAGLICINRDEAEEYKSVNWSMTKEAFIIHRLAVNNNFRGQGVGYKLINHANAICIENNISYLKTDTNSLNIKAQGLLKKCGYTFVGKTSLSGHEGVFYCYDKVLRNMIP</sequence>
<dbReference type="Pfam" id="PF00583">
    <property type="entry name" value="Acetyltransf_1"/>
    <property type="match status" value="1"/>
</dbReference>
<dbReference type="Gene3D" id="3.40.630.30">
    <property type="match status" value="1"/>
</dbReference>
<dbReference type="CDD" id="cd04301">
    <property type="entry name" value="NAT_SF"/>
    <property type="match status" value="1"/>
</dbReference>
<gene>
    <name evidence="3" type="ORF">GCM10008905_31830</name>
</gene>
<feature type="domain" description="N-acetyltransferase" evidence="2">
    <location>
        <begin position="1"/>
        <end position="165"/>
    </location>
</feature>
<keyword evidence="1" id="KW-0808">Transferase</keyword>
<dbReference type="PANTHER" id="PTHR13947:SF37">
    <property type="entry name" value="LD18367P"/>
    <property type="match status" value="1"/>
</dbReference>
<organism evidence="3 4">
    <name type="scientific">Clostridium malenominatum</name>
    <dbReference type="NCBI Taxonomy" id="1539"/>
    <lineage>
        <taxon>Bacteria</taxon>
        <taxon>Bacillati</taxon>
        <taxon>Bacillota</taxon>
        <taxon>Clostridia</taxon>
        <taxon>Eubacteriales</taxon>
        <taxon>Clostridiaceae</taxon>
        <taxon>Clostridium</taxon>
    </lineage>
</organism>
<protein>
    <submittedName>
        <fullName evidence="3">GNAT family N-acetyltransferase</fullName>
    </submittedName>
</protein>
<comment type="caution">
    <text evidence="3">The sequence shown here is derived from an EMBL/GenBank/DDBJ whole genome shotgun (WGS) entry which is preliminary data.</text>
</comment>
<dbReference type="InterPro" id="IPR050769">
    <property type="entry name" value="NAT_camello-type"/>
</dbReference>
<dbReference type="PANTHER" id="PTHR13947">
    <property type="entry name" value="GNAT FAMILY N-ACETYLTRANSFERASE"/>
    <property type="match status" value="1"/>
</dbReference>
<dbReference type="EMBL" id="BAAACF010000012">
    <property type="protein sequence ID" value="GAA0730470.1"/>
    <property type="molecule type" value="Genomic_DNA"/>
</dbReference>
<evidence type="ECO:0000313" key="4">
    <source>
        <dbReference type="Proteomes" id="UP001500339"/>
    </source>
</evidence>
<dbReference type="SUPFAM" id="SSF55729">
    <property type="entry name" value="Acyl-CoA N-acyltransferases (Nat)"/>
    <property type="match status" value="1"/>
</dbReference>